<sequence length="188" mass="21694">MFQKFCASLLLQRAVESLESWFRLWRIDVSPDKSSAILFTRRRHRPAGEIVMFERPIPWKTEMVRKQLNSLVNRRSKMSIKNKITIYRTIIRPTMMYGSAVWGNVSNMQLQKLQVVQNTRTHSCANPSIMTRMPSGIIDQSVCSSNRTEAPSNTSRPAPGWGRFTPAVSPPAPIRPRTFRPQRMILLH</sequence>
<dbReference type="EMBL" id="JABDTM020023476">
    <property type="protein sequence ID" value="KAH0815145.1"/>
    <property type="molecule type" value="Genomic_DNA"/>
</dbReference>
<proteinExistence type="predicted"/>
<name>A0A8J6HI94_TENMO</name>
<comment type="caution">
    <text evidence="2">The sequence shown here is derived from an EMBL/GenBank/DDBJ whole genome shotgun (WGS) entry which is preliminary data.</text>
</comment>
<organism evidence="2 3">
    <name type="scientific">Tenebrio molitor</name>
    <name type="common">Yellow mealworm beetle</name>
    <dbReference type="NCBI Taxonomy" id="7067"/>
    <lineage>
        <taxon>Eukaryota</taxon>
        <taxon>Metazoa</taxon>
        <taxon>Ecdysozoa</taxon>
        <taxon>Arthropoda</taxon>
        <taxon>Hexapoda</taxon>
        <taxon>Insecta</taxon>
        <taxon>Pterygota</taxon>
        <taxon>Neoptera</taxon>
        <taxon>Endopterygota</taxon>
        <taxon>Coleoptera</taxon>
        <taxon>Polyphaga</taxon>
        <taxon>Cucujiformia</taxon>
        <taxon>Tenebrionidae</taxon>
        <taxon>Tenebrio</taxon>
    </lineage>
</organism>
<feature type="region of interest" description="Disordered" evidence="1">
    <location>
        <begin position="144"/>
        <end position="176"/>
    </location>
</feature>
<reference evidence="2" key="1">
    <citation type="journal article" date="2020" name="J Insects Food Feed">
        <title>The yellow mealworm (Tenebrio molitor) genome: a resource for the emerging insects as food and feed industry.</title>
        <authorList>
            <person name="Eriksson T."/>
            <person name="Andere A."/>
            <person name="Kelstrup H."/>
            <person name="Emery V."/>
            <person name="Picard C."/>
        </authorList>
    </citation>
    <scope>NUCLEOTIDE SEQUENCE</scope>
    <source>
        <strain evidence="2">Stoneville</strain>
        <tissue evidence="2">Whole head</tissue>
    </source>
</reference>
<accession>A0A8J6HI94</accession>
<keyword evidence="3" id="KW-1185">Reference proteome</keyword>
<dbReference type="Proteomes" id="UP000719412">
    <property type="component" value="Unassembled WGS sequence"/>
</dbReference>
<dbReference type="AlphaFoldDB" id="A0A8J6HI94"/>
<feature type="compositionally biased region" description="Polar residues" evidence="1">
    <location>
        <begin position="144"/>
        <end position="156"/>
    </location>
</feature>
<reference evidence="2" key="2">
    <citation type="submission" date="2021-08" db="EMBL/GenBank/DDBJ databases">
        <authorList>
            <person name="Eriksson T."/>
        </authorList>
    </citation>
    <scope>NUCLEOTIDE SEQUENCE</scope>
    <source>
        <strain evidence="2">Stoneville</strain>
        <tissue evidence="2">Whole head</tissue>
    </source>
</reference>
<evidence type="ECO:0000313" key="2">
    <source>
        <dbReference type="EMBL" id="KAH0815145.1"/>
    </source>
</evidence>
<evidence type="ECO:0000313" key="3">
    <source>
        <dbReference type="Proteomes" id="UP000719412"/>
    </source>
</evidence>
<evidence type="ECO:0000256" key="1">
    <source>
        <dbReference type="SAM" id="MobiDB-lite"/>
    </source>
</evidence>
<protein>
    <submittedName>
        <fullName evidence="2">Uncharacterized protein</fullName>
    </submittedName>
</protein>
<gene>
    <name evidence="2" type="ORF">GEV33_007646</name>
</gene>